<evidence type="ECO:0000256" key="2">
    <source>
        <dbReference type="SAM" id="SignalP"/>
    </source>
</evidence>
<dbReference type="AlphaFoldDB" id="W5WSE4"/>
<evidence type="ECO:0000256" key="1">
    <source>
        <dbReference type="SAM" id="MobiDB-lite"/>
    </source>
</evidence>
<feature type="region of interest" description="Disordered" evidence="1">
    <location>
        <begin position="29"/>
        <end position="52"/>
    </location>
</feature>
<dbReference type="Proteomes" id="UP000019225">
    <property type="component" value="Chromosome"/>
</dbReference>
<dbReference type="EMBL" id="CP007155">
    <property type="protein sequence ID" value="AHI01085.1"/>
    <property type="molecule type" value="Genomic_DNA"/>
</dbReference>
<evidence type="ECO:0000313" key="4">
    <source>
        <dbReference type="Proteomes" id="UP000019225"/>
    </source>
</evidence>
<dbReference type="HOGENOM" id="CLU_1676866_0_0_11"/>
<proteinExistence type="predicted"/>
<feature type="chain" id="PRO_5038542950" description="Secreted protein" evidence="2">
    <location>
        <begin position="25"/>
        <end position="148"/>
    </location>
</feature>
<evidence type="ECO:0000313" key="3">
    <source>
        <dbReference type="EMBL" id="AHI01085.1"/>
    </source>
</evidence>
<keyword evidence="4" id="KW-1185">Reference proteome</keyword>
<gene>
    <name evidence="3" type="ORF">KALB_7727</name>
</gene>
<evidence type="ECO:0008006" key="5">
    <source>
        <dbReference type="Google" id="ProtNLM"/>
    </source>
</evidence>
<protein>
    <recommendedName>
        <fullName evidence="5">Secreted protein</fullName>
    </recommendedName>
</protein>
<organism evidence="3 4">
    <name type="scientific">Kutzneria albida DSM 43870</name>
    <dbReference type="NCBI Taxonomy" id="1449976"/>
    <lineage>
        <taxon>Bacteria</taxon>
        <taxon>Bacillati</taxon>
        <taxon>Actinomycetota</taxon>
        <taxon>Actinomycetes</taxon>
        <taxon>Pseudonocardiales</taxon>
        <taxon>Pseudonocardiaceae</taxon>
        <taxon>Kutzneria</taxon>
    </lineage>
</organism>
<feature type="signal peptide" evidence="2">
    <location>
        <begin position="1"/>
        <end position="24"/>
    </location>
</feature>
<accession>W5WSE4</accession>
<dbReference type="STRING" id="1449976.KALB_7727"/>
<dbReference type="KEGG" id="kal:KALB_7727"/>
<dbReference type="RefSeq" id="WP_148309813.1">
    <property type="nucleotide sequence ID" value="NZ_CP007155.1"/>
</dbReference>
<sequence>MRAGGTAVTAVAVAVLAAGCAAHGTIDSAAGPPSSATPTSSGTCQQSPTVTATDNGRTLCVTAGGTVLVSLKAVGDSMWNGVEVDNDALVRDPHPKIRVPQGETDASFVAKHAGTVKLSAARPLCPSSSNGPMRCAALEEFTVTVEVR</sequence>
<name>W5WSE4_9PSEU</name>
<feature type="compositionally biased region" description="Low complexity" evidence="1">
    <location>
        <begin position="29"/>
        <end position="43"/>
    </location>
</feature>
<keyword evidence="2" id="KW-0732">Signal</keyword>
<dbReference type="PROSITE" id="PS51257">
    <property type="entry name" value="PROKAR_LIPOPROTEIN"/>
    <property type="match status" value="1"/>
</dbReference>
<reference evidence="3 4" key="1">
    <citation type="journal article" date="2014" name="BMC Genomics">
        <title>Complete genome sequence of producer of the glycopeptide antibiotic Aculeximycin Kutzneria albida DSM 43870T, a representative of minor genus of Pseudonocardiaceae.</title>
        <authorList>
            <person name="Rebets Y."/>
            <person name="Tokovenko B."/>
            <person name="Lushchyk I."/>
            <person name="Ruckert C."/>
            <person name="Zaburannyi N."/>
            <person name="Bechthold A."/>
            <person name="Kalinowski J."/>
            <person name="Luzhetskyy A."/>
        </authorList>
    </citation>
    <scope>NUCLEOTIDE SEQUENCE [LARGE SCALE GENOMIC DNA]</scope>
    <source>
        <strain evidence="3">DSM 43870</strain>
    </source>
</reference>
<dbReference type="OrthoDB" id="4249545at2"/>